<dbReference type="InterPro" id="IPR043131">
    <property type="entry name" value="BCAT-like_N"/>
</dbReference>
<dbReference type="GO" id="GO:0003824">
    <property type="term" value="F:catalytic activity"/>
    <property type="evidence" value="ECO:0007669"/>
    <property type="project" value="InterPro"/>
</dbReference>
<keyword evidence="2" id="KW-1185">Reference proteome</keyword>
<dbReference type="InterPro" id="IPR001544">
    <property type="entry name" value="Aminotrans_IV"/>
</dbReference>
<dbReference type="Proteomes" id="UP001295740">
    <property type="component" value="Unassembled WGS sequence"/>
</dbReference>
<dbReference type="InterPro" id="IPR043132">
    <property type="entry name" value="BCAT-like_C"/>
</dbReference>
<evidence type="ECO:0000313" key="2">
    <source>
        <dbReference type="Proteomes" id="UP001295740"/>
    </source>
</evidence>
<reference evidence="1" key="1">
    <citation type="submission" date="2023-10" db="EMBL/GenBank/DDBJ databases">
        <authorList>
            <person name="Hackl T."/>
        </authorList>
    </citation>
    <scope>NUCLEOTIDE SEQUENCE</scope>
</reference>
<accession>A0AAI8YFH3</accession>
<dbReference type="Gene3D" id="3.20.10.10">
    <property type="entry name" value="D-amino Acid Aminotransferase, subunit A, domain 2"/>
    <property type="match status" value="1"/>
</dbReference>
<proteinExistence type="predicted"/>
<dbReference type="InterPro" id="IPR036038">
    <property type="entry name" value="Aminotransferase-like"/>
</dbReference>
<name>A0AAI8YFH3_9PEZI</name>
<dbReference type="EMBL" id="CAUWAG010000004">
    <property type="protein sequence ID" value="CAJ2502831.1"/>
    <property type="molecule type" value="Genomic_DNA"/>
</dbReference>
<sequence>MEDFKLFTSLRYDPALIEAPSQGYVTTRWNQTPSPFYMLDFHRDRMLRAADHWGWTAASQTLAGEEGLSRLETLLHEKTAPLGKGPHRVKILLAQDGCFSVEVHPTPSVPLRNLLPACLPEPAGEGTAQAERDKVPVRDFKFNVFVDKQGTPSSEFTHFKTTHRIMYDEARSRYGLSLADPKEVLLVNSEDGSIMEGSISTPYFWRNGRWVTPPVSRGFSATHCSGGNDGTTRRWALERYRIFSQH</sequence>
<comment type="caution">
    <text evidence="1">The sequence shown here is derived from an EMBL/GenBank/DDBJ whole genome shotgun (WGS) entry which is preliminary data.</text>
</comment>
<dbReference type="SUPFAM" id="SSF56752">
    <property type="entry name" value="D-aminoacid aminotransferase-like PLP-dependent enzymes"/>
    <property type="match status" value="1"/>
</dbReference>
<evidence type="ECO:0000313" key="1">
    <source>
        <dbReference type="EMBL" id="CAJ2502831.1"/>
    </source>
</evidence>
<dbReference type="AlphaFoldDB" id="A0AAI8YFH3"/>
<dbReference type="Gene3D" id="3.30.470.10">
    <property type="match status" value="1"/>
</dbReference>
<dbReference type="Pfam" id="PF01063">
    <property type="entry name" value="Aminotran_4"/>
    <property type="match status" value="1"/>
</dbReference>
<gene>
    <name evidence="1" type="ORF">KHLLAP_LOCUS3299</name>
</gene>
<protein>
    <submittedName>
        <fullName evidence="1">Uu.00g102250.m01.CDS01</fullName>
    </submittedName>
</protein>
<organism evidence="1 2">
    <name type="scientific">Anthostomella pinea</name>
    <dbReference type="NCBI Taxonomy" id="933095"/>
    <lineage>
        <taxon>Eukaryota</taxon>
        <taxon>Fungi</taxon>
        <taxon>Dikarya</taxon>
        <taxon>Ascomycota</taxon>
        <taxon>Pezizomycotina</taxon>
        <taxon>Sordariomycetes</taxon>
        <taxon>Xylariomycetidae</taxon>
        <taxon>Xylariales</taxon>
        <taxon>Xylariaceae</taxon>
        <taxon>Anthostomella</taxon>
    </lineage>
</organism>